<dbReference type="GO" id="GO:0005886">
    <property type="term" value="C:plasma membrane"/>
    <property type="evidence" value="ECO:0007669"/>
    <property type="project" value="UniProtKB-ARBA"/>
</dbReference>
<gene>
    <name evidence="5" type="ORF">FOC49_04945</name>
</gene>
<keyword evidence="3" id="KW-1133">Transmembrane helix</keyword>
<keyword evidence="6" id="KW-1185">Reference proteome</keyword>
<dbReference type="CDD" id="cd16914">
    <property type="entry name" value="EcfT"/>
    <property type="match status" value="1"/>
</dbReference>
<keyword evidence="2 5" id="KW-0812">Transmembrane</keyword>
<dbReference type="OrthoDB" id="2064409at2"/>
<dbReference type="Proteomes" id="UP000425411">
    <property type="component" value="Chromosome"/>
</dbReference>
<evidence type="ECO:0000313" key="6">
    <source>
        <dbReference type="Proteomes" id="UP000425411"/>
    </source>
</evidence>
<dbReference type="EMBL" id="CP046314">
    <property type="protein sequence ID" value="QGS09262.1"/>
    <property type="molecule type" value="Genomic_DNA"/>
</dbReference>
<evidence type="ECO:0000256" key="1">
    <source>
        <dbReference type="ARBA" id="ARBA00004141"/>
    </source>
</evidence>
<organism evidence="5 6">
    <name type="scientific">Gemella morbillorum</name>
    <dbReference type="NCBI Taxonomy" id="29391"/>
    <lineage>
        <taxon>Bacteria</taxon>
        <taxon>Bacillati</taxon>
        <taxon>Bacillota</taxon>
        <taxon>Bacilli</taxon>
        <taxon>Bacillales</taxon>
        <taxon>Gemellaceae</taxon>
        <taxon>Gemella</taxon>
    </lineage>
</organism>
<keyword evidence="4" id="KW-0472">Membrane</keyword>
<dbReference type="GeneID" id="93207742"/>
<comment type="subcellular location">
    <subcellularLocation>
        <location evidence="1">Membrane</location>
        <topology evidence="1">Multi-pass membrane protein</topology>
    </subcellularLocation>
</comment>
<accession>A0A2X4N7Q8</accession>
<evidence type="ECO:0000256" key="4">
    <source>
        <dbReference type="ARBA" id="ARBA00023136"/>
    </source>
</evidence>
<sequence>MIKLNPLTLVILNILFPVVIFLGKGIIYETICLLIAIVVLSIYKRYLQILKFIIWYISFSILAYLISISNIIWIADLFGTLVYIILRMTPVMMIAYILVKDIKSNELLSAFEQIHLPKKIMLSITVALRFFPTYKLEIRMIRESLKMRNINLKITEPLKFLEYWLVPVLMRMNLIAEEMTATAMTKGVESPMRRTSFYNVKMRIIDYIFLIIVFIIFVFLLIGGIK</sequence>
<evidence type="ECO:0000256" key="3">
    <source>
        <dbReference type="ARBA" id="ARBA00022989"/>
    </source>
</evidence>
<evidence type="ECO:0000313" key="5">
    <source>
        <dbReference type="EMBL" id="QGS09262.1"/>
    </source>
</evidence>
<dbReference type="AlphaFoldDB" id="A0A2X4N7Q8"/>
<dbReference type="InterPro" id="IPR003339">
    <property type="entry name" value="ABC/ECF_trnsptr_transmembrane"/>
</dbReference>
<dbReference type="RefSeq" id="WP_004631625.1">
    <property type="nucleotide sequence ID" value="NZ_CAXSSU010000001.1"/>
</dbReference>
<protein>
    <submittedName>
        <fullName evidence="5">Energy-coupling factor transporter transmembrane protein EcfT</fullName>
    </submittedName>
</protein>
<proteinExistence type="predicted"/>
<dbReference type="Pfam" id="PF02361">
    <property type="entry name" value="CbiQ"/>
    <property type="match status" value="1"/>
</dbReference>
<evidence type="ECO:0000256" key="2">
    <source>
        <dbReference type="ARBA" id="ARBA00022692"/>
    </source>
</evidence>
<reference evidence="5 6" key="1">
    <citation type="submission" date="2019-11" db="EMBL/GenBank/DDBJ databases">
        <title>FDA dAtabase for Regulatory Grade micrObial Sequences (FDA-ARGOS): Supporting development and validation of Infectious Disease Dx tests.</title>
        <authorList>
            <person name="Turner S."/>
            <person name="Byrd R."/>
            <person name="Tallon L."/>
            <person name="Sadzewicz L."/>
            <person name="Vavikolanu K."/>
            <person name="Mehta A."/>
            <person name="Aluvathingal J."/>
            <person name="Nadendla S."/>
            <person name="Myers T."/>
            <person name="Yan Y."/>
            <person name="Sichtig H."/>
        </authorList>
    </citation>
    <scope>NUCLEOTIDE SEQUENCE [LARGE SCALE GENOMIC DNA]</scope>
    <source>
        <strain evidence="5 6">FDAARGOS_741</strain>
    </source>
</reference>
<name>A0A2X4N7Q8_9BACL</name>